<organism evidence="1 2">
    <name type="scientific">Orchesella dallaii</name>
    <dbReference type="NCBI Taxonomy" id="48710"/>
    <lineage>
        <taxon>Eukaryota</taxon>
        <taxon>Metazoa</taxon>
        <taxon>Ecdysozoa</taxon>
        <taxon>Arthropoda</taxon>
        <taxon>Hexapoda</taxon>
        <taxon>Collembola</taxon>
        <taxon>Entomobryomorpha</taxon>
        <taxon>Entomobryoidea</taxon>
        <taxon>Orchesellidae</taxon>
        <taxon>Orchesellinae</taxon>
        <taxon>Orchesella</taxon>
    </lineage>
</organism>
<evidence type="ECO:0000313" key="1">
    <source>
        <dbReference type="EMBL" id="CAL8068723.1"/>
    </source>
</evidence>
<gene>
    <name evidence="1" type="ORF">ODALV1_LOCUS429</name>
</gene>
<dbReference type="EMBL" id="CAXLJM020000002">
    <property type="protein sequence ID" value="CAL8068723.1"/>
    <property type="molecule type" value="Genomic_DNA"/>
</dbReference>
<sequence length="202" mass="23103">MGKRTADQRTDADRQASGGLTIWNTILTRINTTSVIPQKESIDVDYASRHLESLLNWLAEFSETGFQECLLKAKAKASSIGITEDTGFQYQITRNQLPKRFRQQHGVHDVPTTKSNVEKFKEEFFDSVMEKDSSAQCVLGAYGPWEDIKKSYENISYDRAAAEVRQKGFEDTSRYSNSVDFESANVRKSWHQVVMQNPFCRI</sequence>
<comment type="caution">
    <text evidence="1">The sequence shown here is derived from an EMBL/GenBank/DDBJ whole genome shotgun (WGS) entry which is preliminary data.</text>
</comment>
<accession>A0ABP1PIM4</accession>
<name>A0ABP1PIM4_9HEXA</name>
<dbReference type="Proteomes" id="UP001642540">
    <property type="component" value="Unassembled WGS sequence"/>
</dbReference>
<keyword evidence="2" id="KW-1185">Reference proteome</keyword>
<protein>
    <submittedName>
        <fullName evidence="1">Uncharacterized protein</fullName>
    </submittedName>
</protein>
<proteinExistence type="predicted"/>
<evidence type="ECO:0000313" key="2">
    <source>
        <dbReference type="Proteomes" id="UP001642540"/>
    </source>
</evidence>
<reference evidence="1 2" key="1">
    <citation type="submission" date="2024-08" db="EMBL/GenBank/DDBJ databases">
        <authorList>
            <person name="Cucini C."/>
            <person name="Frati F."/>
        </authorList>
    </citation>
    <scope>NUCLEOTIDE SEQUENCE [LARGE SCALE GENOMIC DNA]</scope>
</reference>